<evidence type="ECO:0000313" key="1">
    <source>
        <dbReference type="EMBL" id="MFC6038781.1"/>
    </source>
</evidence>
<proteinExistence type="predicted"/>
<evidence type="ECO:0000313" key="2">
    <source>
        <dbReference type="Proteomes" id="UP001596170"/>
    </source>
</evidence>
<name>A0ABW1L6D8_9BACL</name>
<dbReference type="PROSITE" id="PS51257">
    <property type="entry name" value="PROKAR_LIPOPROTEIN"/>
    <property type="match status" value="1"/>
</dbReference>
<organism evidence="1 2">
    <name type="scientific">Paenisporosarcina macmurdoensis</name>
    <dbReference type="NCBI Taxonomy" id="212659"/>
    <lineage>
        <taxon>Bacteria</taxon>
        <taxon>Bacillati</taxon>
        <taxon>Bacillota</taxon>
        <taxon>Bacilli</taxon>
        <taxon>Bacillales</taxon>
        <taxon>Caryophanaceae</taxon>
        <taxon>Paenisporosarcina</taxon>
    </lineage>
</organism>
<dbReference type="EMBL" id="JBHSRI010000003">
    <property type="protein sequence ID" value="MFC6038781.1"/>
    <property type="molecule type" value="Genomic_DNA"/>
</dbReference>
<protein>
    <recommendedName>
        <fullName evidence="3">Lipoprotein</fullName>
    </recommendedName>
</protein>
<dbReference type="RefSeq" id="WP_377732877.1">
    <property type="nucleotide sequence ID" value="NZ_JBHSRI010000003.1"/>
</dbReference>
<comment type="caution">
    <text evidence="1">The sequence shown here is derived from an EMBL/GenBank/DDBJ whole genome shotgun (WGS) entry which is preliminary data.</text>
</comment>
<evidence type="ECO:0008006" key="3">
    <source>
        <dbReference type="Google" id="ProtNLM"/>
    </source>
</evidence>
<accession>A0ABW1L6D8</accession>
<dbReference type="Proteomes" id="UP001596170">
    <property type="component" value="Unassembled WGS sequence"/>
</dbReference>
<reference evidence="2" key="1">
    <citation type="journal article" date="2019" name="Int. J. Syst. Evol. Microbiol.">
        <title>The Global Catalogue of Microorganisms (GCM) 10K type strain sequencing project: providing services to taxonomists for standard genome sequencing and annotation.</title>
        <authorList>
            <consortium name="The Broad Institute Genomics Platform"/>
            <consortium name="The Broad Institute Genome Sequencing Center for Infectious Disease"/>
            <person name="Wu L."/>
            <person name="Ma J."/>
        </authorList>
    </citation>
    <scope>NUCLEOTIDE SEQUENCE [LARGE SCALE GENOMIC DNA]</scope>
    <source>
        <strain evidence="2">CCUG 54527</strain>
    </source>
</reference>
<sequence length="196" mass="21934">MKYLSAFLVLSLLLLTGCTKESKGDAIIKKVELTKFEEGLVNLTTDHSFIFDLEINNDEITEMIGTVDYYENGKLVRQVCKMSSGIQQENIDDTIRVAFIQQPVNENEDKWLISTMTDDGQTSGSFKNNIDGKERMKFGSTSEGVIEGPLIIGESKVIGAISYFVNGSSTFSIKTKEDIKRATDYEQVYLLSVELK</sequence>
<keyword evidence="2" id="KW-1185">Reference proteome</keyword>
<gene>
    <name evidence="1" type="ORF">ACFPYN_04840</name>
</gene>